<dbReference type="OrthoDB" id="9807941at2"/>
<feature type="transmembrane region" description="Helical" evidence="1">
    <location>
        <begin position="39"/>
        <end position="55"/>
    </location>
</feature>
<reference evidence="3" key="1">
    <citation type="submission" date="2017-06" db="EMBL/GenBank/DDBJ databases">
        <authorList>
            <person name="Varghese N."/>
            <person name="Submissions S."/>
        </authorList>
    </citation>
    <scope>NUCLEOTIDE SEQUENCE [LARGE SCALE GENOMIC DNA]</scope>
    <source>
        <strain evidence="3">DSM 137</strain>
    </source>
</reference>
<feature type="transmembrane region" description="Helical" evidence="1">
    <location>
        <begin position="67"/>
        <end position="89"/>
    </location>
</feature>
<keyword evidence="1" id="KW-0812">Transmembrane</keyword>
<proteinExistence type="predicted"/>
<evidence type="ECO:0000313" key="2">
    <source>
        <dbReference type="EMBL" id="SNB76200.1"/>
    </source>
</evidence>
<keyword evidence="1" id="KW-0472">Membrane</keyword>
<sequence>MIYLSQTLFLWWLAAFVLGLAFGLVPSRSEGTGRAGRVALLAAAIGVVAVVLNIVPGRAGLWLETAVLASVAYTLGCWCGAALGAPFAVPAESPAAAPLAPVFDIPPRAEAADRETPAESPAAVNPLAAEAAAVIVARELQALMEPAQPAIGAPPPALARPEAGQEDDLRLIRGVDAGLSEMLHAMGVWRFEQIAAWRQEHLDWIANQLRQPPVSLKFWPPQARVLAAGALTDYARAVLEGKASDDGGDTQALAEWVARLPALAPSGAADEFYAGVRPPGFVEPPFGAQDDLTRISGVDGAIALRLNGLGVWTWRQIAHWSAENARWIGAWLARPGAPEREDWIGAARALVAAARAGETKL</sequence>
<organism evidence="2 3">
    <name type="scientific">Rhodoblastus acidophilus</name>
    <name type="common">Rhodopseudomonas acidophila</name>
    <dbReference type="NCBI Taxonomy" id="1074"/>
    <lineage>
        <taxon>Bacteria</taxon>
        <taxon>Pseudomonadati</taxon>
        <taxon>Pseudomonadota</taxon>
        <taxon>Alphaproteobacteria</taxon>
        <taxon>Hyphomicrobiales</taxon>
        <taxon>Rhodoblastaceae</taxon>
        <taxon>Rhodoblastus</taxon>
    </lineage>
</organism>
<dbReference type="RefSeq" id="WP_088521350.1">
    <property type="nucleotide sequence ID" value="NZ_FYDG01000007.1"/>
</dbReference>
<keyword evidence="2" id="KW-0378">Hydrolase</keyword>
<evidence type="ECO:0000313" key="3">
    <source>
        <dbReference type="Proteomes" id="UP000198418"/>
    </source>
</evidence>
<keyword evidence="1" id="KW-1133">Transmembrane helix</keyword>
<evidence type="ECO:0000256" key="1">
    <source>
        <dbReference type="SAM" id="Phobius"/>
    </source>
</evidence>
<name>A0A212RU88_RHOAC</name>
<dbReference type="Proteomes" id="UP000198418">
    <property type="component" value="Unassembled WGS sequence"/>
</dbReference>
<keyword evidence="3" id="KW-1185">Reference proteome</keyword>
<dbReference type="AlphaFoldDB" id="A0A212RU88"/>
<dbReference type="GO" id="GO:0004519">
    <property type="term" value="F:endonuclease activity"/>
    <property type="evidence" value="ECO:0007669"/>
    <property type="project" value="UniProtKB-KW"/>
</dbReference>
<protein>
    <submittedName>
        <fullName evidence="2">Predicted 5' DNA nuclease, flap endonuclease-1-like, helix-3-turn-helix (H3TH) domain</fullName>
    </submittedName>
</protein>
<dbReference type="EMBL" id="FYDG01000007">
    <property type="protein sequence ID" value="SNB76200.1"/>
    <property type="molecule type" value="Genomic_DNA"/>
</dbReference>
<keyword evidence="2" id="KW-0540">Nuclease</keyword>
<gene>
    <name evidence="2" type="ORF">SAMN06265338_107119</name>
</gene>
<accession>A0A212RU88</accession>
<keyword evidence="2" id="KW-0255">Endonuclease</keyword>